<dbReference type="Pfam" id="PF04909">
    <property type="entry name" value="Amidohydro_2"/>
    <property type="match status" value="1"/>
</dbReference>
<dbReference type="RefSeq" id="WP_258731390.1">
    <property type="nucleotide sequence ID" value="NZ_JANTHZ010000001.1"/>
</dbReference>
<dbReference type="Proteomes" id="UP001151088">
    <property type="component" value="Unassembled WGS sequence"/>
</dbReference>
<evidence type="ECO:0000313" key="4">
    <source>
        <dbReference type="Proteomes" id="UP001151088"/>
    </source>
</evidence>
<evidence type="ECO:0000313" key="3">
    <source>
        <dbReference type="EMBL" id="MCS0494440.1"/>
    </source>
</evidence>
<dbReference type="InterPro" id="IPR052350">
    <property type="entry name" value="Metallo-dep_Lactonases"/>
</dbReference>
<dbReference type="EMBL" id="JANTHZ010000001">
    <property type="protein sequence ID" value="MCS0494440.1"/>
    <property type="molecule type" value="Genomic_DNA"/>
</dbReference>
<protein>
    <submittedName>
        <fullName evidence="3">Amidohydrolase family protein</fullName>
    </submittedName>
</protein>
<evidence type="ECO:0000259" key="2">
    <source>
        <dbReference type="Pfam" id="PF04909"/>
    </source>
</evidence>
<sequence>MSEPYVYRGATYRDPAALAEWLAGTPPEEALEPQLAIVDPHHHIWENSKRGRYLLHEFLADVNESGHDVRRTVFAECEAMYRADGPEPFRPVGEVEFVRGVAAMSASGQYGPLRVAHRMIGHADLTLGGAVREVLEAEIDAGGGRLSGIRVCAAWDGHHEEIGRYVAHQVPPGHLLNPALHEGAAVLAELGLNFETWVFFHQLPDVIALARAVPQATIIVDHVGGPICVGPYAGRRQELFEVWRGHMRELATCSNVHVKLGGLGMLHFGFDFQLRDVPPPSTELAAAWRPYMETAIEAFGVERAMFESNFPVDKQSCRYGTLWNALKRIAGNASAKEKEALFAGTASRVYRL</sequence>
<dbReference type="Gene3D" id="3.20.20.140">
    <property type="entry name" value="Metal-dependent hydrolases"/>
    <property type="match status" value="1"/>
</dbReference>
<proteinExistence type="inferred from homology"/>
<name>A0A9X2PAP3_9HYPH</name>
<feature type="domain" description="Amidohydrolase-related" evidence="2">
    <location>
        <begin position="38"/>
        <end position="352"/>
    </location>
</feature>
<evidence type="ECO:0000256" key="1">
    <source>
        <dbReference type="ARBA" id="ARBA00038310"/>
    </source>
</evidence>
<dbReference type="GO" id="GO:0016787">
    <property type="term" value="F:hydrolase activity"/>
    <property type="evidence" value="ECO:0007669"/>
    <property type="project" value="InterPro"/>
</dbReference>
<accession>A0A9X2PAP3</accession>
<dbReference type="SUPFAM" id="SSF51556">
    <property type="entry name" value="Metallo-dependent hydrolases"/>
    <property type="match status" value="1"/>
</dbReference>
<dbReference type="AlphaFoldDB" id="A0A9X2PAP3"/>
<dbReference type="InterPro" id="IPR032466">
    <property type="entry name" value="Metal_Hydrolase"/>
</dbReference>
<dbReference type="InterPro" id="IPR006680">
    <property type="entry name" value="Amidohydro-rel"/>
</dbReference>
<comment type="caution">
    <text evidence="3">The sequence shown here is derived from an EMBL/GenBank/DDBJ whole genome shotgun (WGS) entry which is preliminary data.</text>
</comment>
<dbReference type="PANTHER" id="PTHR43569:SF1">
    <property type="entry name" value="BLL3371 PROTEIN"/>
    <property type="match status" value="1"/>
</dbReference>
<dbReference type="PANTHER" id="PTHR43569">
    <property type="entry name" value="AMIDOHYDROLASE"/>
    <property type="match status" value="1"/>
</dbReference>
<organism evidence="3 4">
    <name type="scientific">Ancylobacter mangrovi</name>
    <dbReference type="NCBI Taxonomy" id="2972472"/>
    <lineage>
        <taxon>Bacteria</taxon>
        <taxon>Pseudomonadati</taxon>
        <taxon>Pseudomonadota</taxon>
        <taxon>Alphaproteobacteria</taxon>
        <taxon>Hyphomicrobiales</taxon>
        <taxon>Xanthobacteraceae</taxon>
        <taxon>Ancylobacter</taxon>
    </lineage>
</organism>
<gene>
    <name evidence="3" type="ORF">NVS89_04970</name>
</gene>
<comment type="similarity">
    <text evidence="1">Belongs to the metallo-dependent hydrolases superfamily.</text>
</comment>
<reference evidence="3" key="1">
    <citation type="submission" date="2022-08" db="EMBL/GenBank/DDBJ databases">
        <authorList>
            <person name="Li F."/>
        </authorList>
    </citation>
    <scope>NUCLEOTIDE SEQUENCE</scope>
    <source>
        <strain evidence="3">MQZ15Z-1</strain>
    </source>
</reference>
<keyword evidence="4" id="KW-1185">Reference proteome</keyword>